<dbReference type="Pfam" id="PF11799">
    <property type="entry name" value="IMS_C"/>
    <property type="match status" value="1"/>
</dbReference>
<dbReference type="GeneID" id="18248633"/>
<dbReference type="InterPro" id="IPR036420">
    <property type="entry name" value="BRCT_dom_sf"/>
</dbReference>
<dbReference type="GO" id="GO:0003684">
    <property type="term" value="F:damaged DNA binding"/>
    <property type="evidence" value="ECO:0007669"/>
    <property type="project" value="InterPro"/>
</dbReference>
<evidence type="ECO:0000256" key="14">
    <source>
        <dbReference type="ARBA" id="ARBA00058985"/>
    </source>
</evidence>
<dbReference type="InterPro" id="IPR031991">
    <property type="entry name" value="Rev1_C"/>
</dbReference>
<dbReference type="GO" id="GO:0005634">
    <property type="term" value="C:nucleus"/>
    <property type="evidence" value="ECO:0007669"/>
    <property type="project" value="UniProtKB-SubCell"/>
</dbReference>
<dbReference type="STRING" id="590646.G3AY00"/>
<comment type="subcellular location">
    <subcellularLocation>
        <location evidence="2">Nucleus</location>
    </subcellularLocation>
</comment>
<sequence>MDDEHNNPAQYRSFLKSLNDSQLLSHVSSLSQSQTHISTERVLPDTPSISGRNDIDASTPNESKFASSDPFADSFNDILLAQENHIPPAQLGEQDSDTSEDEEVSGIGPKHEFGQYDVYFQNKHDKQQLRDEAYRDWDLKRRGLQGQVAYQEPIFRGCTIYVNGYTVPSINEIHRLVIIYGGIFLPHLANKSSATHIVCDKLTPRKQQIFKNCKVVKAKWIVDSVEVGRLLDWKKYRLFQEVSYDQQRLDLKSDTFAIHQFNTEDIIDEDEQNILEDFYEAEQLNNAEQLDDEKVQLNGSRADEDGRTLEKTSIMTAKHPDFLPHFFANSRLHHLSSWKADLRAKFLKMVYQAGTSKVNMNSTRKMILHLDFDCFFATASAQKHPNLDIQKDAIVVSHGNDTSDIASCNYVARSFGIRNGMWIRSAKDLYPNICIIDYEFDLYEKYASELYNYLLSRSGDFDTIYPVSVDEALLDITSYASECEESDLQEHIIRLCTLIKSDIERLTKCTVSVGVGRNVLLAKLALQKSKPDGILFLNENVQEFLDDIPMRSLPRVGYSIIEKFQQEIQSLSEVKVSDLRKIAKSRLINVFGPKTGQKLYDYARGVDDSSIRLDSGTSPALLGRKSVSVDVNFGIRFDTTKEVEVFMANMAKEMSKRLVNLELVGSQVTLKLARRADNAPRNPPKYLGMGHCNFFNKSSKLGVASNEWGILAAEIKALSRILNIPPKELRGVAVTVSKLEDSETFKRGKQQKLSAGSIVRSKPKREIIPVDTSDFKDPMEGATDIDWDIFNALPWSIRKELRGEMTRRGIISRDSSPSKGHKVYLQQLLPSGTGSQTRYVRVLESPKKPRSRSATASPRKSSVTPAPEPDLSYDSAVLNELPSSVRDEVINGLEQRKRQKVNPQTLKSKFVEIAERDKEVNKVIDENWVLEQNMLRPPARFLDMRTMYSDIKVIISGWIAESFNQEGPHDDDVQAFVGYLKQLLAQANLARCIRSVDYIRREVNYYDAISRASQTPGISPGLMEWRRIIKTKFEPVLHDYCNKNTIKLVAKTCT</sequence>
<dbReference type="GO" id="GO:0017125">
    <property type="term" value="F:deoxycytidyl transferase activity"/>
    <property type="evidence" value="ECO:0007669"/>
    <property type="project" value="TreeGrafter"/>
</dbReference>
<keyword evidence="12" id="KW-0234">DNA repair</keyword>
<feature type="region of interest" description="Disordered" evidence="16">
    <location>
        <begin position="25"/>
        <end position="68"/>
    </location>
</feature>
<dbReference type="PROSITE" id="PS50172">
    <property type="entry name" value="BRCT"/>
    <property type="match status" value="1"/>
</dbReference>
<evidence type="ECO:0000256" key="9">
    <source>
        <dbReference type="ARBA" id="ARBA00022763"/>
    </source>
</evidence>
<evidence type="ECO:0000256" key="5">
    <source>
        <dbReference type="ARBA" id="ARBA00022634"/>
    </source>
</evidence>
<dbReference type="Pfam" id="PF00817">
    <property type="entry name" value="IMS"/>
    <property type="match status" value="1"/>
</dbReference>
<dbReference type="Pfam" id="PF16727">
    <property type="entry name" value="REV1_C"/>
    <property type="match status" value="1"/>
</dbReference>
<evidence type="ECO:0000256" key="15">
    <source>
        <dbReference type="ARBA" id="ARBA00081902"/>
    </source>
</evidence>
<dbReference type="InterPro" id="IPR017961">
    <property type="entry name" value="DNA_pol_Y-fam_little_finger"/>
</dbReference>
<dbReference type="HOGENOM" id="CLU_003901_1_0_1"/>
<dbReference type="Gene3D" id="3.40.50.10190">
    <property type="entry name" value="BRCT domain"/>
    <property type="match status" value="1"/>
</dbReference>
<evidence type="ECO:0000256" key="11">
    <source>
        <dbReference type="ARBA" id="ARBA00023125"/>
    </source>
</evidence>
<dbReference type="eggNOG" id="KOG2093">
    <property type="taxonomic scope" value="Eukaryota"/>
</dbReference>
<evidence type="ECO:0000313" key="19">
    <source>
        <dbReference type="EMBL" id="EGV65736.1"/>
    </source>
</evidence>
<dbReference type="GO" id="GO:0070987">
    <property type="term" value="P:error-free translesion synthesis"/>
    <property type="evidence" value="ECO:0007669"/>
    <property type="project" value="TreeGrafter"/>
</dbReference>
<feature type="compositionally biased region" description="Low complexity" evidence="16">
    <location>
        <begin position="25"/>
        <end position="34"/>
    </location>
</feature>
<proteinExistence type="inferred from homology"/>
<dbReference type="Gene3D" id="6.10.250.1490">
    <property type="match status" value="1"/>
</dbReference>
<evidence type="ECO:0000256" key="13">
    <source>
        <dbReference type="ARBA" id="ARBA00023242"/>
    </source>
</evidence>
<dbReference type="InterPro" id="IPR001357">
    <property type="entry name" value="BRCT_dom"/>
</dbReference>
<dbReference type="GO" id="GO:0003887">
    <property type="term" value="F:DNA-directed DNA polymerase activity"/>
    <property type="evidence" value="ECO:0007669"/>
    <property type="project" value="InterPro"/>
</dbReference>
<dbReference type="Gene3D" id="3.40.1170.60">
    <property type="match status" value="1"/>
</dbReference>
<dbReference type="Gene3D" id="1.10.150.20">
    <property type="entry name" value="5' to 3' exonuclease, C-terminal subdomain"/>
    <property type="match status" value="1"/>
</dbReference>
<comment type="similarity">
    <text evidence="3">Belongs to the DNA polymerase type-Y family.</text>
</comment>
<keyword evidence="9" id="KW-0227">DNA damage</keyword>
<evidence type="ECO:0000313" key="20">
    <source>
        <dbReference type="Proteomes" id="UP000000707"/>
    </source>
</evidence>
<evidence type="ECO:0000256" key="16">
    <source>
        <dbReference type="SAM" id="MobiDB-lite"/>
    </source>
</evidence>
<keyword evidence="10" id="KW-0460">Magnesium</keyword>
<keyword evidence="7" id="KW-0548">Nucleotidyltransferase</keyword>
<feature type="compositionally biased region" description="Polar residues" evidence="16">
    <location>
        <begin position="47"/>
        <end position="66"/>
    </location>
</feature>
<dbReference type="SMART" id="SM00292">
    <property type="entry name" value="BRCT"/>
    <property type="match status" value="1"/>
</dbReference>
<feature type="compositionally biased region" description="Acidic residues" evidence="16">
    <location>
        <begin position="94"/>
        <end position="104"/>
    </location>
</feature>
<dbReference type="GO" id="GO:0042276">
    <property type="term" value="P:error-prone translesion synthesis"/>
    <property type="evidence" value="ECO:0007669"/>
    <property type="project" value="TreeGrafter"/>
</dbReference>
<dbReference type="FunFam" id="3.30.1490.100:FF:000001">
    <property type="entry name" value="DNA repair protein REV1"/>
    <property type="match status" value="1"/>
</dbReference>
<dbReference type="Gene3D" id="3.30.1490.100">
    <property type="entry name" value="DNA polymerase, Y-family, little finger domain"/>
    <property type="match status" value="1"/>
</dbReference>
<evidence type="ECO:0000256" key="3">
    <source>
        <dbReference type="ARBA" id="ARBA00010945"/>
    </source>
</evidence>
<dbReference type="OrthoDB" id="427711at2759"/>
<dbReference type="KEGG" id="cten:18248633"/>
<dbReference type="SUPFAM" id="SSF100879">
    <property type="entry name" value="Lesion bypass DNA polymerase (Y-family), little finger domain"/>
    <property type="match status" value="1"/>
</dbReference>
<name>G3AY00_CANTC</name>
<accession>G3AY00</accession>
<evidence type="ECO:0000256" key="6">
    <source>
        <dbReference type="ARBA" id="ARBA00022679"/>
    </source>
</evidence>
<evidence type="ECO:0000256" key="8">
    <source>
        <dbReference type="ARBA" id="ARBA00022723"/>
    </source>
</evidence>
<feature type="region of interest" description="Disordered" evidence="16">
    <location>
        <begin position="89"/>
        <end position="110"/>
    </location>
</feature>
<dbReference type="FunFam" id="3.40.50.10190:FF:000011">
    <property type="entry name" value="DNA repair protein REV1"/>
    <property type="match status" value="1"/>
</dbReference>
<organism evidence="20">
    <name type="scientific">Candida tenuis (strain ATCC 10573 / BCRC 21748 / CBS 615 / JCM 9827 / NBRC 10315 / NRRL Y-1498 / VKM Y-70)</name>
    <name type="common">Yeast</name>
    <name type="synonym">Yamadazyma tenuis</name>
    <dbReference type="NCBI Taxonomy" id="590646"/>
    <lineage>
        <taxon>Eukaryota</taxon>
        <taxon>Fungi</taxon>
        <taxon>Dikarya</taxon>
        <taxon>Ascomycota</taxon>
        <taxon>Saccharomycotina</taxon>
        <taxon>Pichiomycetes</taxon>
        <taxon>Debaryomycetaceae</taxon>
        <taxon>Yamadazyma</taxon>
    </lineage>
</organism>
<feature type="domain" description="UmuC" evidence="18">
    <location>
        <begin position="367"/>
        <end position="557"/>
    </location>
</feature>
<dbReference type="SUPFAM" id="SSF52113">
    <property type="entry name" value="BRCT domain"/>
    <property type="match status" value="1"/>
</dbReference>
<dbReference type="InterPro" id="IPR053848">
    <property type="entry name" value="IMS_HHH_1"/>
</dbReference>
<feature type="region of interest" description="Disordered" evidence="16">
    <location>
        <begin position="836"/>
        <end position="873"/>
    </location>
</feature>
<protein>
    <recommendedName>
        <fullName evidence="4">DNA repair protein REV1</fullName>
    </recommendedName>
    <alternativeName>
        <fullName evidence="15">Reversionless protein 1</fullName>
    </alternativeName>
</protein>
<evidence type="ECO:0000256" key="1">
    <source>
        <dbReference type="ARBA" id="ARBA00001946"/>
    </source>
</evidence>
<dbReference type="AlphaFoldDB" id="G3AY00"/>
<keyword evidence="11" id="KW-0238">DNA-binding</keyword>
<keyword evidence="13" id="KW-0539">Nucleus</keyword>
<dbReference type="CDD" id="cd17719">
    <property type="entry name" value="BRCT_Rev1"/>
    <property type="match status" value="1"/>
</dbReference>
<keyword evidence="20" id="KW-1185">Reference proteome</keyword>
<keyword evidence="5" id="KW-0237">DNA synthesis</keyword>
<comment type="cofactor">
    <cofactor evidence="1">
        <name>Mg(2+)</name>
        <dbReference type="ChEBI" id="CHEBI:18420"/>
    </cofactor>
</comment>
<dbReference type="PROSITE" id="PS50173">
    <property type="entry name" value="UMUC"/>
    <property type="match status" value="1"/>
</dbReference>
<gene>
    <name evidence="19" type="ORF">CANTEDRAFT_118331</name>
</gene>
<evidence type="ECO:0000256" key="4">
    <source>
        <dbReference type="ARBA" id="ARBA00020399"/>
    </source>
</evidence>
<dbReference type="Proteomes" id="UP000000707">
    <property type="component" value="Unassembled WGS sequence"/>
</dbReference>
<dbReference type="InterPro" id="IPR043502">
    <property type="entry name" value="DNA/RNA_pol_sf"/>
</dbReference>
<dbReference type="Pfam" id="PF21999">
    <property type="entry name" value="IMS_HHH_1"/>
    <property type="match status" value="1"/>
</dbReference>
<evidence type="ECO:0000256" key="2">
    <source>
        <dbReference type="ARBA" id="ARBA00004123"/>
    </source>
</evidence>
<keyword evidence="8" id="KW-0479">Metal-binding</keyword>
<feature type="domain" description="BRCT" evidence="17">
    <location>
        <begin position="150"/>
        <end position="238"/>
    </location>
</feature>
<evidence type="ECO:0000259" key="17">
    <source>
        <dbReference type="PROSITE" id="PS50172"/>
    </source>
</evidence>
<dbReference type="Gene3D" id="3.30.70.270">
    <property type="match status" value="1"/>
</dbReference>
<keyword evidence="6" id="KW-0808">Transferase</keyword>
<dbReference type="Pfam" id="PF16589">
    <property type="entry name" value="BRCT_2"/>
    <property type="match status" value="1"/>
</dbReference>
<dbReference type="InterPro" id="IPR001126">
    <property type="entry name" value="UmuC"/>
</dbReference>
<dbReference type="GO" id="GO:0046872">
    <property type="term" value="F:metal ion binding"/>
    <property type="evidence" value="ECO:0007669"/>
    <property type="project" value="UniProtKB-KW"/>
</dbReference>
<dbReference type="GO" id="GO:0006281">
    <property type="term" value="P:DNA repair"/>
    <property type="evidence" value="ECO:0007669"/>
    <property type="project" value="UniProtKB-KW"/>
</dbReference>
<dbReference type="InterPro" id="IPR036775">
    <property type="entry name" value="DNA_pol_Y-fam_lit_finger_sf"/>
</dbReference>
<evidence type="ECO:0000256" key="7">
    <source>
        <dbReference type="ARBA" id="ARBA00022695"/>
    </source>
</evidence>
<feature type="compositionally biased region" description="Polar residues" evidence="16">
    <location>
        <begin position="852"/>
        <end position="864"/>
    </location>
</feature>
<reference evidence="19 20" key="1">
    <citation type="journal article" date="2011" name="Proc. Natl. Acad. Sci. U.S.A.">
        <title>Comparative genomics of xylose-fermenting fungi for enhanced biofuel production.</title>
        <authorList>
            <person name="Wohlbach D.J."/>
            <person name="Kuo A."/>
            <person name="Sato T.K."/>
            <person name="Potts K.M."/>
            <person name="Salamov A.A."/>
            <person name="LaButti K.M."/>
            <person name="Sun H."/>
            <person name="Clum A."/>
            <person name="Pangilinan J.L."/>
            <person name="Lindquist E.A."/>
            <person name="Lucas S."/>
            <person name="Lapidus A."/>
            <person name="Jin M."/>
            <person name="Gunawan C."/>
            <person name="Balan V."/>
            <person name="Dale B.E."/>
            <person name="Jeffries T.W."/>
            <person name="Zinkel R."/>
            <person name="Barry K.W."/>
            <person name="Grigoriev I.V."/>
            <person name="Gasch A.P."/>
        </authorList>
    </citation>
    <scope>NUCLEOTIDE SEQUENCE [LARGE SCALE GENOMIC DNA]</scope>
    <source>
        <strain evidence="20">ATCC 10573 / BCRC 21748 / CBS 615 / JCM 9827 / NBRC 10315 / NRRL Y-1498 / VKM Y-70</strain>
    </source>
</reference>
<dbReference type="PANTHER" id="PTHR45990:SF1">
    <property type="entry name" value="DNA REPAIR PROTEIN REV1"/>
    <property type="match status" value="1"/>
</dbReference>
<dbReference type="PANTHER" id="PTHR45990">
    <property type="entry name" value="DNA REPAIR PROTEIN REV1"/>
    <property type="match status" value="1"/>
</dbReference>
<evidence type="ECO:0000256" key="12">
    <source>
        <dbReference type="ARBA" id="ARBA00023204"/>
    </source>
</evidence>
<dbReference type="EMBL" id="GL996512">
    <property type="protein sequence ID" value="EGV65736.1"/>
    <property type="molecule type" value="Genomic_DNA"/>
</dbReference>
<dbReference type="SUPFAM" id="SSF56672">
    <property type="entry name" value="DNA/RNA polymerases"/>
    <property type="match status" value="1"/>
</dbReference>
<evidence type="ECO:0000256" key="10">
    <source>
        <dbReference type="ARBA" id="ARBA00022842"/>
    </source>
</evidence>
<dbReference type="InterPro" id="IPR043128">
    <property type="entry name" value="Rev_trsase/Diguanyl_cyclase"/>
</dbReference>
<evidence type="ECO:0000259" key="18">
    <source>
        <dbReference type="PROSITE" id="PS50173"/>
    </source>
</evidence>
<comment type="function">
    <text evidence="14">Deoxycytidyl transferase involved in DNA repair. Transfers a dCMP residue from dCTP to the 3'-end of a DNA primer in a template-dependent reaction. May assist in the first step in the bypass of abasic lesions by the insertion of a nucleotide opposite the lesion. Required for normal induction of mutations by physical and chemical agents. Involved in mitochondrial DNA mutagenesis.</text>
</comment>